<sequence>MIKDLELSLCTNQDDWSNFLTQSPQGTRYALQEIMHALGCKVDFWFVMHKNQVVAGIPIVLSNSAAEGLPIHTYYIGLMYHYDLYKGKANRTTECEIAISEFVMDELSQKYARIELSLHHSITDVRGFDWFNYHEPEAGRAQILPQYTAISSLQPISDIRAEARSSRRREEGYAKTREQLEFSLDGNVQELIGLYVETFKRQAVELEAATIAATEQFAEYVLSHEFAEIAVVRDEAGEAQAAGLVFYDFSGYVHLPVVGTKETKYGGTLLYFQMMEHAAKKGYQYMDFNGANSPNRGYFKHSIGAKAELFFHVRWVRP</sequence>
<reference evidence="3 5" key="1">
    <citation type="submission" date="2017-12" db="EMBL/GenBank/DDBJ databases">
        <authorList>
            <person name="Paulsen S."/>
            <person name="Gram L.K."/>
        </authorList>
    </citation>
    <scope>NUCLEOTIDE SEQUENCE [LARGE SCALE GENOMIC DNA]</scope>
    <source>
        <strain evidence="3 5">S1189</strain>
    </source>
</reference>
<feature type="domain" description="BioF2-like acetyltransferase" evidence="1">
    <location>
        <begin position="163"/>
        <end position="293"/>
    </location>
</feature>
<dbReference type="EMBL" id="PPSX01000050">
    <property type="protein sequence ID" value="RZQ52543.1"/>
    <property type="molecule type" value="Genomic_DNA"/>
</dbReference>
<evidence type="ECO:0000259" key="1">
    <source>
        <dbReference type="Pfam" id="PF13480"/>
    </source>
</evidence>
<dbReference type="Gene3D" id="3.40.630.30">
    <property type="match status" value="1"/>
</dbReference>
<evidence type="ECO:0000313" key="2">
    <source>
        <dbReference type="EMBL" id="RZQ52543.1"/>
    </source>
</evidence>
<comment type="caution">
    <text evidence="2">The sequence shown here is derived from an EMBL/GenBank/DDBJ whole genome shotgun (WGS) entry which is preliminary data.</text>
</comment>
<evidence type="ECO:0000313" key="5">
    <source>
        <dbReference type="Proteomes" id="UP000307362"/>
    </source>
</evidence>
<dbReference type="Proteomes" id="UP000291338">
    <property type="component" value="Unassembled WGS sequence"/>
</dbReference>
<accession>A0A4Q7IK49</accession>
<organism evidence="2 4">
    <name type="scientific">Pseudoalteromonas phenolica</name>
    <dbReference type="NCBI Taxonomy" id="161398"/>
    <lineage>
        <taxon>Bacteria</taxon>
        <taxon>Pseudomonadati</taxon>
        <taxon>Pseudomonadota</taxon>
        <taxon>Gammaproteobacteria</taxon>
        <taxon>Alteromonadales</taxon>
        <taxon>Pseudoalteromonadaceae</taxon>
        <taxon>Pseudoalteromonas</taxon>
    </lineage>
</organism>
<dbReference type="Pfam" id="PF13480">
    <property type="entry name" value="Acetyltransf_6"/>
    <property type="match status" value="1"/>
</dbReference>
<dbReference type="Proteomes" id="UP000307362">
    <property type="component" value="Unassembled WGS sequence"/>
</dbReference>
<reference evidence="2 4" key="2">
    <citation type="submission" date="2018-01" db="EMBL/GenBank/DDBJ databases">
        <title>Co-occurrence of chitin degradation, pigmentation and bioactivity in marine Pseudoalteromonas.</title>
        <authorList>
            <person name="Paulsen S."/>
            <person name="Gram L."/>
            <person name="Machado H."/>
        </authorList>
    </citation>
    <scope>NUCLEOTIDE SEQUENCE [LARGE SCALE GENOMIC DNA]</scope>
    <source>
        <strain evidence="2 4">S3898</strain>
    </source>
</reference>
<reference evidence="5" key="3">
    <citation type="submission" date="2019-06" db="EMBL/GenBank/DDBJ databases">
        <title>Co-occurence of chitin degradation, pigmentation and bioactivity in marine Pseudoalteromonas.</title>
        <authorList>
            <person name="Sonnenschein E.C."/>
            <person name="Bech P.K."/>
        </authorList>
    </citation>
    <scope>NUCLEOTIDE SEQUENCE [LARGE SCALE GENOMIC DNA]</scope>
    <source>
        <strain evidence="5">S1189</strain>
    </source>
</reference>
<reference evidence="3" key="4">
    <citation type="submission" date="2019-09" db="EMBL/GenBank/DDBJ databases">
        <title>Co-occurence of chitin degradation, pigmentation and bioactivity in marine Pseudoalteromonas.</title>
        <authorList>
            <person name="Sonnenschein E.C."/>
            <person name="Bech P.K."/>
        </authorList>
    </citation>
    <scope>NUCLEOTIDE SEQUENCE</scope>
    <source>
        <strain evidence="3">S1189</strain>
    </source>
</reference>
<dbReference type="AlphaFoldDB" id="A0A4Q7IK49"/>
<name>A0A4Q7IK49_9GAMM</name>
<dbReference type="SUPFAM" id="SSF55729">
    <property type="entry name" value="Acyl-CoA N-acyltransferases (Nat)"/>
    <property type="match status" value="1"/>
</dbReference>
<dbReference type="InterPro" id="IPR038740">
    <property type="entry name" value="BioF2-like_GNAT_dom"/>
</dbReference>
<dbReference type="InterPro" id="IPR016181">
    <property type="entry name" value="Acyl_CoA_acyltransferase"/>
</dbReference>
<protein>
    <recommendedName>
        <fullName evidence="1">BioF2-like acetyltransferase domain-containing protein</fullName>
    </recommendedName>
</protein>
<dbReference type="EMBL" id="PNCM01000009">
    <property type="protein sequence ID" value="TMP82955.1"/>
    <property type="molecule type" value="Genomic_DNA"/>
</dbReference>
<proteinExistence type="predicted"/>
<evidence type="ECO:0000313" key="3">
    <source>
        <dbReference type="EMBL" id="TMP82955.1"/>
    </source>
</evidence>
<gene>
    <name evidence="2" type="ORF">C1E23_13575</name>
    <name evidence="3" type="ORF">CWB73_03765</name>
</gene>
<evidence type="ECO:0000313" key="4">
    <source>
        <dbReference type="Proteomes" id="UP000291338"/>
    </source>
</evidence>